<dbReference type="Pfam" id="PF10521">
    <property type="entry name" value="Tti2"/>
    <property type="match status" value="1"/>
</dbReference>
<sequence length="578" mass="64575">MEELRTAAREALHRGDARIPDSVLANITVPGELESLWEIISPRNEIGNVKTSENLFLAREYLRLRSTKELSDSDENAANHIYAWASQLALPSAIYAETLDEHSGKKEALIREDKLRSSLSISVIESLDSLVPVHKAADVPDIILALTSFTSEADPWTTEESRATSAELLQRFSTATRSTPDASFWSVIETILKARIRPLFTKTRNPAITPAGRKDFHPVPLPRFDMSVLDPESKPWRANDVYVTTVFSWIVTQYQPTDIKRLETHFPLVVPPILALIDDETISHKTLGCTLLTHLLHPIQATQSTILQRTNLSSVFTDAIKPCLLSLPTITPEDDSIRILTAAYPALRLLFKTSYLPPSTASQPTYQTHLTQTLRENLIPSFHHISTLTPTDHQQSTLASFPHPRLSTLLLTQIHDTIMDLSIHTTKYLQDIIPLISSTLSNPFGTAHPPLLLAGAAVTRAVILNAHPRIWRWRGEILAVVCRCWLGVADELDERQKRDDKCSDEDLLGKLKMELQGVVYLLRVALENPDEKMRGDMEVVEAKEGFEREVNGLVDADGGLRELLLGVVDGEDGRFFGV</sequence>
<dbReference type="PANTHER" id="PTHR32226:SF2">
    <property type="entry name" value="TELO2-INTERACTING PROTEIN 2"/>
    <property type="match status" value="1"/>
</dbReference>
<dbReference type="STRING" id="602072.A0A1R3RV67"/>
<dbReference type="GO" id="GO:0005634">
    <property type="term" value="C:nucleus"/>
    <property type="evidence" value="ECO:0007669"/>
    <property type="project" value="TreeGrafter"/>
</dbReference>
<accession>A0A1R3RV67</accession>
<dbReference type="OMA" id="VILNCWP"/>
<dbReference type="SUPFAM" id="SSF48371">
    <property type="entry name" value="ARM repeat"/>
    <property type="match status" value="1"/>
</dbReference>
<keyword evidence="3" id="KW-1185">Reference proteome</keyword>
<dbReference type="Proteomes" id="UP000188318">
    <property type="component" value="Unassembled WGS sequence"/>
</dbReference>
<organism evidence="2 3">
    <name type="scientific">Aspergillus carbonarius (strain ITEM 5010)</name>
    <dbReference type="NCBI Taxonomy" id="602072"/>
    <lineage>
        <taxon>Eukaryota</taxon>
        <taxon>Fungi</taxon>
        <taxon>Dikarya</taxon>
        <taxon>Ascomycota</taxon>
        <taxon>Pezizomycotina</taxon>
        <taxon>Eurotiomycetes</taxon>
        <taxon>Eurotiomycetidae</taxon>
        <taxon>Eurotiales</taxon>
        <taxon>Aspergillaceae</taxon>
        <taxon>Aspergillus</taxon>
        <taxon>Aspergillus subgen. Circumdati</taxon>
    </lineage>
</organism>
<dbReference type="PANTHER" id="PTHR32226">
    <property type="entry name" value="TELO2-INTERACTING PROTEIN 2"/>
    <property type="match status" value="1"/>
</dbReference>
<dbReference type="EMBL" id="KV907496">
    <property type="protein sequence ID" value="OOF98357.1"/>
    <property type="molecule type" value="Genomic_DNA"/>
</dbReference>
<evidence type="ECO:0000256" key="1">
    <source>
        <dbReference type="ARBA" id="ARBA00034736"/>
    </source>
</evidence>
<comment type="similarity">
    <text evidence="1">Belongs to the TTI2 family.</text>
</comment>
<proteinExistence type="inferred from homology"/>
<protein>
    <submittedName>
        <fullName evidence="2">Uncharacterized protein</fullName>
    </submittedName>
</protein>
<evidence type="ECO:0000313" key="2">
    <source>
        <dbReference type="EMBL" id="OOF98357.1"/>
    </source>
</evidence>
<dbReference type="GO" id="GO:0005829">
    <property type="term" value="C:cytosol"/>
    <property type="evidence" value="ECO:0007669"/>
    <property type="project" value="TreeGrafter"/>
</dbReference>
<name>A0A1R3RV67_ASPC5</name>
<evidence type="ECO:0000313" key="3">
    <source>
        <dbReference type="Proteomes" id="UP000188318"/>
    </source>
</evidence>
<dbReference type="VEuPathDB" id="FungiDB:ASPCADRAFT_164843"/>
<dbReference type="AlphaFoldDB" id="A0A1R3RV67"/>
<dbReference type="InterPro" id="IPR016024">
    <property type="entry name" value="ARM-type_fold"/>
</dbReference>
<reference evidence="3" key="1">
    <citation type="journal article" date="2017" name="Genome Biol.">
        <title>Comparative genomics reveals high biological diversity and specific adaptations in the industrially and medically important fungal genus Aspergillus.</title>
        <authorList>
            <person name="de Vries R.P."/>
            <person name="Riley R."/>
            <person name="Wiebenga A."/>
            <person name="Aguilar-Osorio G."/>
            <person name="Amillis S."/>
            <person name="Uchima C.A."/>
            <person name="Anderluh G."/>
            <person name="Asadollahi M."/>
            <person name="Askin M."/>
            <person name="Barry K."/>
            <person name="Battaglia E."/>
            <person name="Bayram O."/>
            <person name="Benocci T."/>
            <person name="Braus-Stromeyer S.A."/>
            <person name="Caldana C."/>
            <person name="Canovas D."/>
            <person name="Cerqueira G.C."/>
            <person name="Chen F."/>
            <person name="Chen W."/>
            <person name="Choi C."/>
            <person name="Clum A."/>
            <person name="Dos Santos R.A."/>
            <person name="Damasio A.R."/>
            <person name="Diallinas G."/>
            <person name="Emri T."/>
            <person name="Fekete E."/>
            <person name="Flipphi M."/>
            <person name="Freyberg S."/>
            <person name="Gallo A."/>
            <person name="Gournas C."/>
            <person name="Habgood R."/>
            <person name="Hainaut M."/>
            <person name="Harispe M.L."/>
            <person name="Henrissat B."/>
            <person name="Hilden K.S."/>
            <person name="Hope R."/>
            <person name="Hossain A."/>
            <person name="Karabika E."/>
            <person name="Karaffa L."/>
            <person name="Karanyi Z."/>
            <person name="Krasevec N."/>
            <person name="Kuo A."/>
            <person name="Kusch H."/>
            <person name="LaButti K."/>
            <person name="Lagendijk E.L."/>
            <person name="Lapidus A."/>
            <person name="Levasseur A."/>
            <person name="Lindquist E."/>
            <person name="Lipzen A."/>
            <person name="Logrieco A.F."/>
            <person name="MacCabe A."/>
            <person name="Maekelae M.R."/>
            <person name="Malavazi I."/>
            <person name="Melin P."/>
            <person name="Meyer V."/>
            <person name="Mielnichuk N."/>
            <person name="Miskei M."/>
            <person name="Molnar A.P."/>
            <person name="Mule G."/>
            <person name="Ngan C.Y."/>
            <person name="Orejas M."/>
            <person name="Orosz E."/>
            <person name="Ouedraogo J.P."/>
            <person name="Overkamp K.M."/>
            <person name="Park H.-S."/>
            <person name="Perrone G."/>
            <person name="Piumi F."/>
            <person name="Punt P.J."/>
            <person name="Ram A.F."/>
            <person name="Ramon A."/>
            <person name="Rauscher S."/>
            <person name="Record E."/>
            <person name="Riano-Pachon D.M."/>
            <person name="Robert V."/>
            <person name="Roehrig J."/>
            <person name="Ruller R."/>
            <person name="Salamov A."/>
            <person name="Salih N.S."/>
            <person name="Samson R.A."/>
            <person name="Sandor E."/>
            <person name="Sanguinetti M."/>
            <person name="Schuetze T."/>
            <person name="Sepcic K."/>
            <person name="Shelest E."/>
            <person name="Sherlock G."/>
            <person name="Sophianopoulou V."/>
            <person name="Squina F.M."/>
            <person name="Sun H."/>
            <person name="Susca A."/>
            <person name="Todd R.B."/>
            <person name="Tsang A."/>
            <person name="Unkles S.E."/>
            <person name="van de Wiele N."/>
            <person name="van Rossen-Uffink D."/>
            <person name="Oliveira J.V."/>
            <person name="Vesth T.C."/>
            <person name="Visser J."/>
            <person name="Yu J.-H."/>
            <person name="Zhou M."/>
            <person name="Andersen M.R."/>
            <person name="Archer D.B."/>
            <person name="Baker S.E."/>
            <person name="Benoit I."/>
            <person name="Brakhage A.A."/>
            <person name="Braus G.H."/>
            <person name="Fischer R."/>
            <person name="Frisvad J.C."/>
            <person name="Goldman G.H."/>
            <person name="Houbraken J."/>
            <person name="Oakley B."/>
            <person name="Pocsi I."/>
            <person name="Scazzocchio C."/>
            <person name="Seiboth B."/>
            <person name="vanKuyk P.A."/>
            <person name="Wortman J."/>
            <person name="Dyer P.S."/>
            <person name="Grigoriev I.V."/>
        </authorList>
    </citation>
    <scope>NUCLEOTIDE SEQUENCE [LARGE SCALE GENOMIC DNA]</scope>
    <source>
        <strain evidence="3">ITEM 5010</strain>
    </source>
</reference>
<dbReference type="GO" id="GO:0110078">
    <property type="term" value="C:TTT Hsp90 cochaperone complex"/>
    <property type="evidence" value="ECO:0007669"/>
    <property type="project" value="InterPro"/>
</dbReference>
<gene>
    <name evidence="2" type="ORF">ASPCADRAFT_164843</name>
</gene>
<dbReference type="OrthoDB" id="6417021at2759"/>
<dbReference type="InterPro" id="IPR018870">
    <property type="entry name" value="Tti2"/>
</dbReference>